<reference evidence="1" key="1">
    <citation type="submission" date="2020-08" db="EMBL/GenBank/DDBJ databases">
        <title>Multicomponent nature underlies the extraordinary mechanical properties of spider dragline silk.</title>
        <authorList>
            <person name="Kono N."/>
            <person name="Nakamura H."/>
            <person name="Mori M."/>
            <person name="Yoshida Y."/>
            <person name="Ohtoshi R."/>
            <person name="Malay A.D."/>
            <person name="Moran D.A.P."/>
            <person name="Tomita M."/>
            <person name="Numata K."/>
            <person name="Arakawa K."/>
        </authorList>
    </citation>
    <scope>NUCLEOTIDE SEQUENCE</scope>
</reference>
<dbReference type="Proteomes" id="UP000887013">
    <property type="component" value="Unassembled WGS sequence"/>
</dbReference>
<evidence type="ECO:0000313" key="2">
    <source>
        <dbReference type="Proteomes" id="UP000887013"/>
    </source>
</evidence>
<gene>
    <name evidence="1" type="ORF">NPIL_506011</name>
</gene>
<comment type="caution">
    <text evidence="1">The sequence shown here is derived from an EMBL/GenBank/DDBJ whole genome shotgun (WGS) entry which is preliminary data.</text>
</comment>
<dbReference type="AlphaFoldDB" id="A0A8X6PBB2"/>
<organism evidence="1 2">
    <name type="scientific">Nephila pilipes</name>
    <name type="common">Giant wood spider</name>
    <name type="synonym">Nephila maculata</name>
    <dbReference type="NCBI Taxonomy" id="299642"/>
    <lineage>
        <taxon>Eukaryota</taxon>
        <taxon>Metazoa</taxon>
        <taxon>Ecdysozoa</taxon>
        <taxon>Arthropoda</taxon>
        <taxon>Chelicerata</taxon>
        <taxon>Arachnida</taxon>
        <taxon>Araneae</taxon>
        <taxon>Araneomorphae</taxon>
        <taxon>Entelegynae</taxon>
        <taxon>Araneoidea</taxon>
        <taxon>Nephilidae</taxon>
        <taxon>Nephila</taxon>
    </lineage>
</organism>
<keyword evidence="2" id="KW-1185">Reference proteome</keyword>
<evidence type="ECO:0000313" key="1">
    <source>
        <dbReference type="EMBL" id="GFT57333.1"/>
    </source>
</evidence>
<sequence>MFYLNVITAIHLKESSIGVRERYFCIEENCYLLLNDLVKLVLYDTVNVSFVVFTSSVVVDDQNVLSLPEIDTSFSHFTITLSPGHWGDGKKNCCRMCSDRCQDFLSGF</sequence>
<protein>
    <submittedName>
        <fullName evidence="1">Uncharacterized protein</fullName>
    </submittedName>
</protein>
<dbReference type="EMBL" id="BMAW01018190">
    <property type="protein sequence ID" value="GFT57333.1"/>
    <property type="molecule type" value="Genomic_DNA"/>
</dbReference>
<accession>A0A8X6PBB2</accession>
<name>A0A8X6PBB2_NEPPI</name>
<proteinExistence type="predicted"/>